<dbReference type="KEGG" id="vg:64766607"/>
<evidence type="ECO:0000313" key="1">
    <source>
        <dbReference type="EMBL" id="QIG58277.1"/>
    </source>
</evidence>
<accession>A0A6G6XJN4</accession>
<dbReference type="EMBL" id="MN908687">
    <property type="protein sequence ID" value="QIG58277.1"/>
    <property type="molecule type" value="Genomic_DNA"/>
</dbReference>
<sequence>MNRPRLGDEQPRKFMLVHHYESGRTTVSLSDDEDHLHHDIPWRTREISRVLYDRSAHGAWVPIMGFGVIHEPTELGEQ</sequence>
<protein>
    <submittedName>
        <fullName evidence="1">Uncharacterized protein</fullName>
    </submittedName>
</protein>
<name>A0A6G6XJN4_9CAUD</name>
<dbReference type="GeneID" id="64766607"/>
<keyword evidence="2" id="KW-1185">Reference proteome</keyword>
<organism evidence="1 2">
    <name type="scientific">Gordonia phage Skog</name>
    <dbReference type="NCBI Taxonomy" id="2704033"/>
    <lineage>
        <taxon>Viruses</taxon>
        <taxon>Duplodnaviria</taxon>
        <taxon>Heunggongvirae</taxon>
        <taxon>Uroviricota</taxon>
        <taxon>Caudoviricetes</taxon>
        <taxon>Skogvirus</taxon>
        <taxon>Skogvirus Skog</taxon>
    </lineage>
</organism>
<dbReference type="Proteomes" id="UP000503093">
    <property type="component" value="Segment"/>
</dbReference>
<proteinExistence type="predicted"/>
<evidence type="ECO:0000313" key="2">
    <source>
        <dbReference type="Proteomes" id="UP000503093"/>
    </source>
</evidence>
<dbReference type="RefSeq" id="YP_010059375.1">
    <property type="nucleotide sequence ID" value="NC_054725.1"/>
</dbReference>
<gene>
    <name evidence="1" type="primary">126</name>
    <name evidence="1" type="ORF">SEA_SKOG_125</name>
</gene>
<reference evidence="1 2" key="1">
    <citation type="submission" date="2020-01" db="EMBL/GenBank/DDBJ databases">
        <authorList>
            <person name="Alvaro L.E."/>
            <person name="Baker K.N."/>
            <person name="Baxter I.S."/>
            <person name="Brown M.R."/>
            <person name="Driscoll K.D."/>
            <person name="Elrubaie J.M."/>
            <person name="Feith S.L."/>
            <person name="Indihar D.F."/>
            <person name="Knoch V.T."/>
            <person name="Koirtyohann K.M."/>
            <person name="Kratz M.A."/>
            <person name="Lear A.H."/>
            <person name="Lindblom K.E."/>
            <person name="Marcus E.R."/>
            <person name="Murphy M.E."/>
            <person name="Sensor R."/>
            <person name="Sherman S.J."/>
            <person name="Swift V.R."/>
            <person name="White K.E."/>
            <person name="Wills S.J."/>
            <person name="Gatt S.M."/>
            <person name="Lohbauer S.A."/>
            <person name="Power T.R."/>
            <person name="Rosales K.A."/>
            <person name="Sisson B.M."/>
            <person name="Isern S."/>
            <person name="Michael S.F."/>
            <person name="Sunnen C.N."/>
            <person name="Garlena R.A."/>
            <person name="Russell D.A."/>
            <person name="Pope W.H."/>
            <person name="Jacobs-Sera D."/>
            <person name="Hatfull G.F."/>
        </authorList>
    </citation>
    <scope>NUCLEOTIDE SEQUENCE [LARGE SCALE GENOMIC DNA]</scope>
</reference>